<evidence type="ECO:0000256" key="2">
    <source>
        <dbReference type="ARBA" id="ARBA00022827"/>
    </source>
</evidence>
<evidence type="ECO:0000256" key="1">
    <source>
        <dbReference type="ARBA" id="ARBA00022630"/>
    </source>
</evidence>
<dbReference type="EMBL" id="QQZY01000002">
    <property type="protein sequence ID" value="RDI75275.1"/>
    <property type="molecule type" value="Genomic_DNA"/>
</dbReference>
<name>A0A7M2YYP1_9ACTN</name>
<dbReference type="SUPFAM" id="SSF56176">
    <property type="entry name" value="FAD-binding/transporter-associated domain-like"/>
    <property type="match status" value="1"/>
</dbReference>
<dbReference type="InterPro" id="IPR036683">
    <property type="entry name" value="CO_DH_flav_C_dom_sf"/>
</dbReference>
<dbReference type="RefSeq" id="WP_181813395.1">
    <property type="nucleotide sequence ID" value="NZ_QQZY01000002.1"/>
</dbReference>
<proteinExistence type="predicted"/>
<dbReference type="Gene3D" id="3.30.390.50">
    <property type="entry name" value="CO dehydrogenase flavoprotein, C-terminal domain"/>
    <property type="match status" value="1"/>
</dbReference>
<dbReference type="InterPro" id="IPR036318">
    <property type="entry name" value="FAD-bd_PCMH-like_sf"/>
</dbReference>
<evidence type="ECO:0000259" key="4">
    <source>
        <dbReference type="PROSITE" id="PS51387"/>
    </source>
</evidence>
<dbReference type="InterPro" id="IPR051312">
    <property type="entry name" value="Diverse_Substr_Oxidored"/>
</dbReference>
<keyword evidence="6" id="KW-1185">Reference proteome</keyword>
<keyword evidence="3" id="KW-0560">Oxidoreductase</keyword>
<organism evidence="5 6">
    <name type="scientific">Gaiella occulta</name>
    <dbReference type="NCBI Taxonomy" id="1002870"/>
    <lineage>
        <taxon>Bacteria</taxon>
        <taxon>Bacillati</taxon>
        <taxon>Actinomycetota</taxon>
        <taxon>Thermoleophilia</taxon>
        <taxon>Gaiellales</taxon>
        <taxon>Gaiellaceae</taxon>
        <taxon>Gaiella</taxon>
    </lineage>
</organism>
<dbReference type="FunFam" id="3.30.465.10:FF:000017">
    <property type="entry name" value="Xanthine dehydrogenase, FAD binding subunit"/>
    <property type="match status" value="1"/>
</dbReference>
<dbReference type="SMART" id="SM01092">
    <property type="entry name" value="CO_deh_flav_C"/>
    <property type="match status" value="1"/>
</dbReference>
<dbReference type="PANTHER" id="PTHR42659:SF2">
    <property type="entry name" value="XANTHINE DEHYDROGENASE SUBUNIT C-RELATED"/>
    <property type="match status" value="1"/>
</dbReference>
<dbReference type="Proteomes" id="UP000254134">
    <property type="component" value="Unassembled WGS sequence"/>
</dbReference>
<dbReference type="InterPro" id="IPR016167">
    <property type="entry name" value="FAD-bd_PCMH_sub1"/>
</dbReference>
<dbReference type="InterPro" id="IPR002346">
    <property type="entry name" value="Mopterin_DH_FAD-bd"/>
</dbReference>
<feature type="domain" description="FAD-binding PCMH-type" evidence="4">
    <location>
        <begin position="1"/>
        <end position="178"/>
    </location>
</feature>
<dbReference type="InterPro" id="IPR005107">
    <property type="entry name" value="CO_DH_flav_C"/>
</dbReference>
<sequence length="284" mass="29242">MLLREVEYARPSTIEEAIALLSEHEGARALAGGQTLVNVMKARAASPDVLVDLADLDELRTIAFSDDESMLEIGAMVTNTQLIGSSEVEVARPILAEVAATIADVQIRNRGTIGGNVCVNDPTNHYPPLLTALAATFTIQGPSGTRTLSAEDFLVGVYLTAVGPGELLTKISVPTRRPGSGDAMEGVTLGAHGTYIANAAATVGHDGVGVVLGCVASAPVRATAMEERLAGGDWSEAAVRAAAEGLGASLDPPSDVHASGEYRAHLAEVSAVRAVLRAAERAKG</sequence>
<reference evidence="6" key="2">
    <citation type="journal article" date="2019" name="MicrobiologyOpen">
        <title>High-quality draft genome sequence of Gaiella occulta isolated from a 150 meter deep mineral water borehole and comparison with the genome sequences of other deep-branching lineages of the phylum Actinobacteria.</title>
        <authorList>
            <person name="Severino R."/>
            <person name="Froufe H.J.C."/>
            <person name="Barroso C."/>
            <person name="Albuquerque L."/>
            <person name="Lobo-da-Cunha A."/>
            <person name="da Costa M.S."/>
            <person name="Egas C."/>
        </authorList>
    </citation>
    <scope>NUCLEOTIDE SEQUENCE [LARGE SCALE GENOMIC DNA]</scope>
    <source>
        <strain evidence="6">F2-233</strain>
    </source>
</reference>
<evidence type="ECO:0000256" key="3">
    <source>
        <dbReference type="ARBA" id="ARBA00023002"/>
    </source>
</evidence>
<dbReference type="GO" id="GO:0071949">
    <property type="term" value="F:FAD binding"/>
    <property type="evidence" value="ECO:0007669"/>
    <property type="project" value="InterPro"/>
</dbReference>
<reference evidence="5 6" key="1">
    <citation type="submission" date="2018-07" db="EMBL/GenBank/DDBJ databases">
        <title>High-quality-draft genome sequence of Gaiella occulta.</title>
        <authorList>
            <person name="Severino R."/>
            <person name="Froufe H.J.C."/>
            <person name="Rainey F.A."/>
            <person name="Barroso C."/>
            <person name="Albuquerque L."/>
            <person name="Lobo-Da-Cunha A."/>
            <person name="Da Costa M.S."/>
            <person name="Egas C."/>
        </authorList>
    </citation>
    <scope>NUCLEOTIDE SEQUENCE [LARGE SCALE GENOMIC DNA]</scope>
    <source>
        <strain evidence="5 6">F2-233</strain>
    </source>
</reference>
<keyword evidence="2" id="KW-0274">FAD</keyword>
<accession>A0A7M2YYP1</accession>
<dbReference type="PANTHER" id="PTHR42659">
    <property type="entry name" value="XANTHINE DEHYDROGENASE SUBUNIT C-RELATED"/>
    <property type="match status" value="1"/>
</dbReference>
<protein>
    <submittedName>
        <fullName evidence="5">Aerobic-type carbon monoxide dehydrogenase middle subunit CoxM/CutM-like</fullName>
    </submittedName>
</protein>
<dbReference type="Pfam" id="PF03450">
    <property type="entry name" value="CO_deh_flav_C"/>
    <property type="match status" value="1"/>
</dbReference>
<dbReference type="Pfam" id="PF00941">
    <property type="entry name" value="FAD_binding_5"/>
    <property type="match status" value="1"/>
</dbReference>
<keyword evidence="1" id="KW-0285">Flavoprotein</keyword>
<gene>
    <name evidence="5" type="ORF">Gocc_1073</name>
</gene>
<dbReference type="InterPro" id="IPR016169">
    <property type="entry name" value="FAD-bd_PCMH_sub2"/>
</dbReference>
<dbReference type="Gene3D" id="3.30.43.10">
    <property type="entry name" value="Uridine Diphospho-n-acetylenolpyruvylglucosamine Reductase, domain 2"/>
    <property type="match status" value="1"/>
</dbReference>
<comment type="caution">
    <text evidence="5">The sequence shown here is derived from an EMBL/GenBank/DDBJ whole genome shotgun (WGS) entry which is preliminary data.</text>
</comment>
<dbReference type="SUPFAM" id="SSF55447">
    <property type="entry name" value="CO dehydrogenase flavoprotein C-terminal domain-like"/>
    <property type="match status" value="1"/>
</dbReference>
<evidence type="ECO:0000313" key="6">
    <source>
        <dbReference type="Proteomes" id="UP000254134"/>
    </source>
</evidence>
<dbReference type="Gene3D" id="3.30.465.10">
    <property type="match status" value="1"/>
</dbReference>
<dbReference type="AlphaFoldDB" id="A0A7M2YYP1"/>
<dbReference type="GO" id="GO:0016491">
    <property type="term" value="F:oxidoreductase activity"/>
    <property type="evidence" value="ECO:0007669"/>
    <property type="project" value="UniProtKB-KW"/>
</dbReference>
<evidence type="ECO:0000313" key="5">
    <source>
        <dbReference type="EMBL" id="RDI75275.1"/>
    </source>
</evidence>
<dbReference type="InterPro" id="IPR016166">
    <property type="entry name" value="FAD-bd_PCMH"/>
</dbReference>
<dbReference type="PROSITE" id="PS51387">
    <property type="entry name" value="FAD_PCMH"/>
    <property type="match status" value="1"/>
</dbReference>